<dbReference type="EMBL" id="JASPKZ010006729">
    <property type="protein sequence ID" value="KAJ9587079.1"/>
    <property type="molecule type" value="Genomic_DNA"/>
</dbReference>
<protein>
    <recommendedName>
        <fullName evidence="1">C2H2-type domain-containing protein</fullName>
    </recommendedName>
</protein>
<evidence type="ECO:0000313" key="3">
    <source>
        <dbReference type="Proteomes" id="UP001233999"/>
    </source>
</evidence>
<feature type="non-terminal residue" evidence="2">
    <location>
        <position position="1"/>
    </location>
</feature>
<evidence type="ECO:0000259" key="1">
    <source>
        <dbReference type="PROSITE" id="PS00028"/>
    </source>
</evidence>
<dbReference type="InterPro" id="IPR013087">
    <property type="entry name" value="Znf_C2H2_type"/>
</dbReference>
<comment type="caution">
    <text evidence="2">The sequence shown here is derived from an EMBL/GenBank/DDBJ whole genome shotgun (WGS) entry which is preliminary data.</text>
</comment>
<sequence length="114" mass="13435">LLKKKRKPQEIQVSRKQFRWNLLNTDHLLNPSESNVDERAIFKLHWGVELEEEDSNHVQEMLKHVKDLQSKASSSESIKEITCKLCQVVLQSSQALRLHLQTAQHKDREEDLLR</sequence>
<dbReference type="SMART" id="SM00451">
    <property type="entry name" value="ZnF_U1"/>
    <property type="match status" value="1"/>
</dbReference>
<dbReference type="AlphaFoldDB" id="A0AAD7ZUJ2"/>
<dbReference type="Proteomes" id="UP001233999">
    <property type="component" value="Unassembled WGS sequence"/>
</dbReference>
<gene>
    <name evidence="2" type="ORF">L9F63_028349</name>
</gene>
<feature type="domain" description="C2H2-type" evidence="1">
    <location>
        <begin position="83"/>
        <end position="105"/>
    </location>
</feature>
<reference evidence="2" key="2">
    <citation type="submission" date="2023-05" db="EMBL/GenBank/DDBJ databases">
        <authorList>
            <person name="Fouks B."/>
        </authorList>
    </citation>
    <scope>NUCLEOTIDE SEQUENCE</scope>
    <source>
        <strain evidence="2">Stay&amp;Tobe</strain>
        <tissue evidence="2">Testes</tissue>
    </source>
</reference>
<accession>A0AAD7ZUJ2</accession>
<dbReference type="GO" id="GO:0003676">
    <property type="term" value="F:nucleic acid binding"/>
    <property type="evidence" value="ECO:0007669"/>
    <property type="project" value="InterPro"/>
</dbReference>
<dbReference type="PROSITE" id="PS00028">
    <property type="entry name" value="ZINC_FINGER_C2H2_1"/>
    <property type="match status" value="1"/>
</dbReference>
<proteinExistence type="predicted"/>
<dbReference type="GO" id="GO:0008270">
    <property type="term" value="F:zinc ion binding"/>
    <property type="evidence" value="ECO:0007669"/>
    <property type="project" value="InterPro"/>
</dbReference>
<organism evidence="2 3">
    <name type="scientific">Diploptera punctata</name>
    <name type="common">Pacific beetle cockroach</name>
    <dbReference type="NCBI Taxonomy" id="6984"/>
    <lineage>
        <taxon>Eukaryota</taxon>
        <taxon>Metazoa</taxon>
        <taxon>Ecdysozoa</taxon>
        <taxon>Arthropoda</taxon>
        <taxon>Hexapoda</taxon>
        <taxon>Insecta</taxon>
        <taxon>Pterygota</taxon>
        <taxon>Neoptera</taxon>
        <taxon>Polyneoptera</taxon>
        <taxon>Dictyoptera</taxon>
        <taxon>Blattodea</taxon>
        <taxon>Blaberoidea</taxon>
        <taxon>Blaberidae</taxon>
        <taxon>Diplopterinae</taxon>
        <taxon>Diploptera</taxon>
    </lineage>
</organism>
<evidence type="ECO:0000313" key="2">
    <source>
        <dbReference type="EMBL" id="KAJ9587079.1"/>
    </source>
</evidence>
<keyword evidence="3" id="KW-1185">Reference proteome</keyword>
<dbReference type="InterPro" id="IPR036236">
    <property type="entry name" value="Znf_C2H2_sf"/>
</dbReference>
<reference evidence="2" key="1">
    <citation type="journal article" date="2023" name="IScience">
        <title>Live-bearing cockroach genome reveals convergent evolutionary mechanisms linked to viviparity in insects and beyond.</title>
        <authorList>
            <person name="Fouks B."/>
            <person name="Harrison M.C."/>
            <person name="Mikhailova A.A."/>
            <person name="Marchal E."/>
            <person name="English S."/>
            <person name="Carruthers M."/>
            <person name="Jennings E.C."/>
            <person name="Chiamaka E.L."/>
            <person name="Frigard R.A."/>
            <person name="Pippel M."/>
            <person name="Attardo G.M."/>
            <person name="Benoit J.B."/>
            <person name="Bornberg-Bauer E."/>
            <person name="Tobe S.S."/>
        </authorList>
    </citation>
    <scope>NUCLEOTIDE SEQUENCE</scope>
    <source>
        <strain evidence="2">Stay&amp;Tobe</strain>
    </source>
</reference>
<dbReference type="InterPro" id="IPR003604">
    <property type="entry name" value="Matrin/U1-like-C_Znf_C2H2"/>
</dbReference>
<dbReference type="Gene3D" id="3.30.160.60">
    <property type="entry name" value="Classic Zinc Finger"/>
    <property type="match status" value="1"/>
</dbReference>
<dbReference type="SUPFAM" id="SSF57667">
    <property type="entry name" value="beta-beta-alpha zinc fingers"/>
    <property type="match status" value="1"/>
</dbReference>
<name>A0AAD7ZUJ2_DIPPU</name>
<dbReference type="Pfam" id="PF12874">
    <property type="entry name" value="zf-met"/>
    <property type="match status" value="1"/>
</dbReference>